<evidence type="ECO:0000256" key="2">
    <source>
        <dbReference type="SAM" id="MobiDB-lite"/>
    </source>
</evidence>
<keyword evidence="1" id="KW-0175">Coiled coil</keyword>
<dbReference type="InterPro" id="IPR047650">
    <property type="entry name" value="Transpos_IS110"/>
</dbReference>
<dbReference type="Pfam" id="PF02371">
    <property type="entry name" value="Transposase_20"/>
    <property type="match status" value="1"/>
</dbReference>
<dbReference type="EMBL" id="FNVR01000015">
    <property type="protein sequence ID" value="SEG14609.1"/>
    <property type="molecule type" value="Genomic_DNA"/>
</dbReference>
<dbReference type="GO" id="GO:0003677">
    <property type="term" value="F:DNA binding"/>
    <property type="evidence" value="ECO:0007669"/>
    <property type="project" value="InterPro"/>
</dbReference>
<feature type="domain" description="Transposase IS110-like N-terminal" evidence="3">
    <location>
        <begin position="6"/>
        <end position="161"/>
    </location>
</feature>
<organism evidence="5 6">
    <name type="scientific">Algoriphagus boritolerans DSM 17298 = JCM 18970</name>
    <dbReference type="NCBI Taxonomy" id="1120964"/>
    <lineage>
        <taxon>Bacteria</taxon>
        <taxon>Pseudomonadati</taxon>
        <taxon>Bacteroidota</taxon>
        <taxon>Cytophagia</taxon>
        <taxon>Cytophagales</taxon>
        <taxon>Cyclobacteriaceae</taxon>
        <taxon>Algoriphagus</taxon>
    </lineage>
</organism>
<feature type="region of interest" description="Disordered" evidence="2">
    <location>
        <begin position="355"/>
        <end position="381"/>
    </location>
</feature>
<dbReference type="OrthoDB" id="964423at2"/>
<feature type="coiled-coil region" evidence="1">
    <location>
        <begin position="137"/>
        <end position="202"/>
    </location>
</feature>
<dbReference type="InterPro" id="IPR003346">
    <property type="entry name" value="Transposase_20"/>
</dbReference>
<sequence length="381" mass="42977">MLKYSVGLDISSKSINGCLSTIDNGQKVTVKTTHTFANTKSGFKSMDTWIRKNWKDQSIPLVICMEATGNYHESCALYLFEKGYSVSVILPNKAKNYLKSLGNKSKNDSIDAKGLAQMGAEQCLSIWSPFGRFFYELRSLTRHHQSLQEQKTSSKNQLHAIKNGMYSSKAVEKQLESMIKLIDKQLEQLEITIKNLLQSEEEVWQKVCNICTIKGVGVLTTAILLAETNGFELFENAKQLVSYSGYDVIENQSGKHNGKTRISKKGNSRIRRAMFMPAFQAVTYQVKPFCNLFDRTFEKHGLKMKSYVAVQKKILTTIYALWKNNTHFENDYKPQISKEQELELPSPVSFAKAVKSSADQVGTTQGKHPSERSLYASSPVS</sequence>
<dbReference type="PANTHER" id="PTHR33055:SF13">
    <property type="entry name" value="TRANSPOSASE"/>
    <property type="match status" value="1"/>
</dbReference>
<dbReference type="NCBIfam" id="NF033542">
    <property type="entry name" value="transpos_IS110"/>
    <property type="match status" value="1"/>
</dbReference>
<protein>
    <submittedName>
        <fullName evidence="5">Transposase</fullName>
    </submittedName>
</protein>
<dbReference type="InterPro" id="IPR002525">
    <property type="entry name" value="Transp_IS110-like_N"/>
</dbReference>
<dbReference type="GO" id="GO:0006313">
    <property type="term" value="P:DNA transposition"/>
    <property type="evidence" value="ECO:0007669"/>
    <property type="project" value="InterPro"/>
</dbReference>
<name>A0A1H5XS51_9BACT</name>
<dbReference type="PANTHER" id="PTHR33055">
    <property type="entry name" value="TRANSPOSASE FOR INSERTION SEQUENCE ELEMENT IS1111A"/>
    <property type="match status" value="1"/>
</dbReference>
<evidence type="ECO:0000259" key="3">
    <source>
        <dbReference type="Pfam" id="PF01548"/>
    </source>
</evidence>
<feature type="domain" description="Transposase IS116/IS110/IS902 C-terminal" evidence="4">
    <location>
        <begin position="210"/>
        <end position="284"/>
    </location>
</feature>
<feature type="compositionally biased region" description="Polar residues" evidence="2">
    <location>
        <begin position="357"/>
        <end position="367"/>
    </location>
</feature>
<evidence type="ECO:0000313" key="5">
    <source>
        <dbReference type="EMBL" id="SEG14609.1"/>
    </source>
</evidence>
<accession>A0A1H5XS51</accession>
<dbReference type="Proteomes" id="UP000236736">
    <property type="component" value="Unassembled WGS sequence"/>
</dbReference>
<evidence type="ECO:0000259" key="4">
    <source>
        <dbReference type="Pfam" id="PF02371"/>
    </source>
</evidence>
<proteinExistence type="predicted"/>
<reference evidence="6" key="1">
    <citation type="submission" date="2016-10" db="EMBL/GenBank/DDBJ databases">
        <authorList>
            <person name="Varghese N."/>
            <person name="Submissions S."/>
        </authorList>
    </citation>
    <scope>NUCLEOTIDE SEQUENCE [LARGE SCALE GENOMIC DNA]</scope>
    <source>
        <strain evidence="6">DSM 17298</strain>
    </source>
</reference>
<evidence type="ECO:0000256" key="1">
    <source>
        <dbReference type="SAM" id="Coils"/>
    </source>
</evidence>
<evidence type="ECO:0000313" key="6">
    <source>
        <dbReference type="Proteomes" id="UP000236736"/>
    </source>
</evidence>
<gene>
    <name evidence="5" type="ORF">SAMN03080598_02646</name>
</gene>
<dbReference type="STRING" id="1120964.GCA_001313265_05425"/>
<dbReference type="AlphaFoldDB" id="A0A1H5XS51"/>
<dbReference type="RefSeq" id="WP_103925296.1">
    <property type="nucleotide sequence ID" value="NZ_FNVR01000015.1"/>
</dbReference>
<keyword evidence="6" id="KW-1185">Reference proteome</keyword>
<dbReference type="GO" id="GO:0004803">
    <property type="term" value="F:transposase activity"/>
    <property type="evidence" value="ECO:0007669"/>
    <property type="project" value="InterPro"/>
</dbReference>
<dbReference type="Pfam" id="PF01548">
    <property type="entry name" value="DEDD_Tnp_IS110"/>
    <property type="match status" value="1"/>
</dbReference>